<dbReference type="EMBL" id="KN837209">
    <property type="protein sequence ID" value="KIJ33699.1"/>
    <property type="molecule type" value="Genomic_DNA"/>
</dbReference>
<dbReference type="AlphaFoldDB" id="A0A0C9UFW8"/>
<proteinExistence type="predicted"/>
<protein>
    <submittedName>
        <fullName evidence="1">Uncharacterized protein</fullName>
    </submittedName>
</protein>
<dbReference type="OrthoDB" id="3239511at2759"/>
<reference evidence="1 2" key="1">
    <citation type="submission" date="2014-06" db="EMBL/GenBank/DDBJ databases">
        <title>Evolutionary Origins and Diversification of the Mycorrhizal Mutualists.</title>
        <authorList>
            <consortium name="DOE Joint Genome Institute"/>
            <consortium name="Mycorrhizal Genomics Consortium"/>
            <person name="Kohler A."/>
            <person name="Kuo A."/>
            <person name="Nagy L.G."/>
            <person name="Floudas D."/>
            <person name="Copeland A."/>
            <person name="Barry K.W."/>
            <person name="Cichocki N."/>
            <person name="Veneault-Fourrey C."/>
            <person name="LaButti K."/>
            <person name="Lindquist E.A."/>
            <person name="Lipzen A."/>
            <person name="Lundell T."/>
            <person name="Morin E."/>
            <person name="Murat C."/>
            <person name="Riley R."/>
            <person name="Ohm R."/>
            <person name="Sun H."/>
            <person name="Tunlid A."/>
            <person name="Henrissat B."/>
            <person name="Grigoriev I.V."/>
            <person name="Hibbett D.S."/>
            <person name="Martin F."/>
        </authorList>
    </citation>
    <scope>NUCLEOTIDE SEQUENCE [LARGE SCALE GENOMIC DNA]</scope>
    <source>
        <strain evidence="1 2">SS14</strain>
    </source>
</reference>
<dbReference type="Proteomes" id="UP000054279">
    <property type="component" value="Unassembled WGS sequence"/>
</dbReference>
<evidence type="ECO:0000313" key="1">
    <source>
        <dbReference type="EMBL" id="KIJ33699.1"/>
    </source>
</evidence>
<evidence type="ECO:0000313" key="2">
    <source>
        <dbReference type="Proteomes" id="UP000054279"/>
    </source>
</evidence>
<dbReference type="HOGENOM" id="CLU_1008914_0_0_1"/>
<name>A0A0C9UFW8_SPHS4</name>
<gene>
    <name evidence="1" type="ORF">M422DRAFT_264316</name>
</gene>
<keyword evidence="2" id="KW-1185">Reference proteome</keyword>
<sequence length="276" mass="32080">MSILRDIGLHFVENAFWKIHNSDPYAAYSYDVLHTFDLGEWGKHTWPLVLSVLGHVKYLINTFKSLSMRQIPRWRGLKHFQNVAEIPYADGNTYWDILKLLPHNSILLHSVRLCAILRALAGLRVVSEDHLKTYKQFLVKYETYCKKITKDYGKSFNYPKHHNLIHLPGDIKHKGNTENFSTRPGEGFQQEIQQVLCHCWQITRIDENQEGIARIRMFVDSHDEQLHKAASAEARMEDCEPAPLPVHFNENYALGSPLKKTTLDHFQSTKASLPRY</sequence>
<accession>A0A0C9UFW8</accession>
<organism evidence="1 2">
    <name type="scientific">Sphaerobolus stellatus (strain SS14)</name>
    <dbReference type="NCBI Taxonomy" id="990650"/>
    <lineage>
        <taxon>Eukaryota</taxon>
        <taxon>Fungi</taxon>
        <taxon>Dikarya</taxon>
        <taxon>Basidiomycota</taxon>
        <taxon>Agaricomycotina</taxon>
        <taxon>Agaricomycetes</taxon>
        <taxon>Phallomycetidae</taxon>
        <taxon>Geastrales</taxon>
        <taxon>Sphaerobolaceae</taxon>
        <taxon>Sphaerobolus</taxon>
    </lineage>
</organism>